<protein>
    <submittedName>
        <fullName evidence="2">Uncharacterized protein</fullName>
    </submittedName>
</protein>
<dbReference type="Proteomes" id="UP001497383">
    <property type="component" value="Chromosome 1"/>
</dbReference>
<gene>
    <name evidence="2" type="ORF">LODBEIA_P05610</name>
</gene>
<name>A0ABP0ZFY1_9ASCO</name>
<dbReference type="GeneID" id="92205757"/>
<reference evidence="2 3" key="1">
    <citation type="submission" date="2024-03" db="EMBL/GenBank/DDBJ databases">
        <authorList>
            <person name="Brejova B."/>
        </authorList>
    </citation>
    <scope>NUCLEOTIDE SEQUENCE [LARGE SCALE GENOMIC DNA]</scope>
    <source>
        <strain evidence="2 3">CBS 14171</strain>
    </source>
</reference>
<organism evidence="2 3">
    <name type="scientific">Lodderomyces beijingensis</name>
    <dbReference type="NCBI Taxonomy" id="1775926"/>
    <lineage>
        <taxon>Eukaryota</taxon>
        <taxon>Fungi</taxon>
        <taxon>Dikarya</taxon>
        <taxon>Ascomycota</taxon>
        <taxon>Saccharomycotina</taxon>
        <taxon>Pichiomycetes</taxon>
        <taxon>Debaryomycetaceae</taxon>
        <taxon>Candida/Lodderomyces clade</taxon>
        <taxon>Lodderomyces</taxon>
    </lineage>
</organism>
<evidence type="ECO:0000256" key="1">
    <source>
        <dbReference type="SAM" id="MobiDB-lite"/>
    </source>
</evidence>
<feature type="region of interest" description="Disordered" evidence="1">
    <location>
        <begin position="216"/>
        <end position="242"/>
    </location>
</feature>
<evidence type="ECO:0000313" key="2">
    <source>
        <dbReference type="EMBL" id="CAK9435959.1"/>
    </source>
</evidence>
<proteinExistence type="predicted"/>
<keyword evidence="3" id="KW-1185">Reference proteome</keyword>
<feature type="compositionally biased region" description="Basic and acidic residues" evidence="1">
    <location>
        <begin position="217"/>
        <end position="229"/>
    </location>
</feature>
<accession>A0ABP0ZFY1</accession>
<dbReference type="EMBL" id="OZ022405">
    <property type="protein sequence ID" value="CAK9435959.1"/>
    <property type="molecule type" value="Genomic_DNA"/>
</dbReference>
<evidence type="ECO:0000313" key="3">
    <source>
        <dbReference type="Proteomes" id="UP001497383"/>
    </source>
</evidence>
<sequence length="276" mass="31871">MTAKAKELATAVIHWLSEFPNSPIQAATEWSLLTDPITIFAIFSFFSMIEAPDRCHKYHNHERDGGDDNDDDDDDDGIESLQLPYTVQVLFSTKYSFMSDISSINVELHLMQQIERLDFILHNHLRRKLDMNLTPHLNFYKLVLLRDAAELKHLCQLLLIIGTHTSKEAAYGQSYIEFLSEEDRAAIQRDEISRFIRSNRQDTQLNRVSATVEFDECGGKSRSDHHHREDDDDNDNYTSEEGSSSYFISEDVYKTMKWENALLGQVLGRLAFKSDK</sequence>
<dbReference type="RefSeq" id="XP_066827499.1">
    <property type="nucleotide sequence ID" value="XM_066975961.1"/>
</dbReference>